<feature type="transmembrane region" description="Helical" evidence="7">
    <location>
        <begin position="45"/>
        <end position="68"/>
    </location>
</feature>
<evidence type="ECO:0000256" key="6">
    <source>
        <dbReference type="ARBA" id="ARBA00023316"/>
    </source>
</evidence>
<evidence type="ECO:0000256" key="5">
    <source>
        <dbReference type="ARBA" id="ARBA00023180"/>
    </source>
</evidence>
<dbReference type="GO" id="GO:0008107">
    <property type="term" value="F:galactoside 2-alpha-L-fucosyltransferase activity"/>
    <property type="evidence" value="ECO:0007669"/>
    <property type="project" value="InterPro"/>
</dbReference>
<keyword evidence="9" id="KW-1185">Reference proteome</keyword>
<dbReference type="GO" id="GO:0042546">
    <property type="term" value="P:cell wall biogenesis"/>
    <property type="evidence" value="ECO:0007669"/>
    <property type="project" value="InterPro"/>
</dbReference>
<dbReference type="AlphaFoldDB" id="A0A835E4D6"/>
<dbReference type="EC" id="2.4.1.-" evidence="7"/>
<keyword evidence="7" id="KW-0472">Membrane</keyword>
<keyword evidence="7" id="KW-0812">Transmembrane</keyword>
<dbReference type="GO" id="GO:0009969">
    <property type="term" value="P:xyloglucan biosynthetic process"/>
    <property type="evidence" value="ECO:0007669"/>
    <property type="project" value="TreeGrafter"/>
</dbReference>
<evidence type="ECO:0000256" key="2">
    <source>
        <dbReference type="ARBA" id="ARBA00022676"/>
    </source>
</evidence>
<keyword evidence="6 7" id="KW-0961">Cell wall biogenesis/degradation</keyword>
<evidence type="ECO:0000256" key="3">
    <source>
        <dbReference type="ARBA" id="ARBA00022679"/>
    </source>
</evidence>
<dbReference type="GO" id="GO:0071555">
    <property type="term" value="P:cell wall organization"/>
    <property type="evidence" value="ECO:0007669"/>
    <property type="project" value="UniProtKB-UniRule"/>
</dbReference>
<keyword evidence="2 7" id="KW-0328">Glycosyltransferase</keyword>
<evidence type="ECO:0000256" key="1">
    <source>
        <dbReference type="ARBA" id="ARBA00010481"/>
    </source>
</evidence>
<comment type="function">
    <text evidence="7">May be involved in cell wall biosynthesis.</text>
</comment>
<dbReference type="FunFam" id="3.40.50.11340:FF:000005">
    <property type="entry name" value="Galactoside 2-alpha-L-fucosyltransferase"/>
    <property type="match status" value="1"/>
</dbReference>
<name>A0A835E4D6_9POAL</name>
<sequence length="578" mass="64637">MDADARSTEAIDEPSWLEIEEASPFTAKKTDKTTASSDFRRWSSVVNATLVVLIMTMTPVLFFLSGGLTSPSVWIKSTIASIGTSQTTQKEPKRDVLVGGLLVPGFDEQSCASRYQAAYYHKNMTRPASPHLIKRLREQEALQLRCGPGTEPYTRASERLKSGQTTNDTDSVDGCSYLVLISYRGLGNRMLAMASAFLYALLTNRVLLVDTGYGNTLADLFCEPFLGTTWALPHDFPLENFKELGEDAPESYGNVFVNRSGSVTGLRFVYLHLDHAASPANRLVYCDDHREFLHKVQWAIIRTDQYMAPGLFFNPAYQEELSRLFPKKDSVFYTLSRYLLHPTNDIWGMVTRYYNSYLRNADERLGIQIRVFDDSDKPSQQVLDQILACTSQEHLLPGVVSTSGVAPALPTAGVSQSMAVLVTGLSSWYHDNIREMYWKSATIDGEVVSLYQPSHEEHQLWFHSKHDMKALAEIYLLSLTDKIVTSGWSTFGYVGQGLGGHTPWILFRPMNYSEPAPDPPCTKAMSMEPCSHGAPSFECTRKDISTNLDTGVLLPHVRPCEDMSWGLKLTDPAIEKKV</sequence>
<evidence type="ECO:0000256" key="4">
    <source>
        <dbReference type="ARBA" id="ARBA00023034"/>
    </source>
</evidence>
<keyword evidence="3 7" id="KW-0808">Transferase</keyword>
<keyword evidence="5" id="KW-0325">Glycoprotein</keyword>
<dbReference type="Proteomes" id="UP000636709">
    <property type="component" value="Unassembled WGS sequence"/>
</dbReference>
<dbReference type="OrthoDB" id="428346at2759"/>
<dbReference type="GO" id="GO:0032580">
    <property type="term" value="C:Golgi cisterna membrane"/>
    <property type="evidence" value="ECO:0007669"/>
    <property type="project" value="UniProtKB-SubCell"/>
</dbReference>
<dbReference type="PANTHER" id="PTHR31889:SF11">
    <property type="entry name" value="FUCOSYLTRANSFERASE"/>
    <property type="match status" value="1"/>
</dbReference>
<dbReference type="PANTHER" id="PTHR31889">
    <property type="entry name" value="FUCOSYLTRANSFERASE 2-RELATED"/>
    <property type="match status" value="1"/>
</dbReference>
<evidence type="ECO:0000313" key="8">
    <source>
        <dbReference type="EMBL" id="KAF8660842.1"/>
    </source>
</evidence>
<dbReference type="Gene3D" id="3.40.50.11340">
    <property type="match status" value="1"/>
</dbReference>
<dbReference type="Pfam" id="PF03254">
    <property type="entry name" value="XG_FTase"/>
    <property type="match status" value="1"/>
</dbReference>
<evidence type="ECO:0000256" key="7">
    <source>
        <dbReference type="RuleBase" id="RU367004"/>
    </source>
</evidence>
<protein>
    <recommendedName>
        <fullName evidence="7">Fucosyltransferase</fullName>
        <ecNumber evidence="7">2.4.1.-</ecNumber>
    </recommendedName>
</protein>
<accession>A0A835E4D6</accession>
<dbReference type="EMBL" id="JACEFO010002429">
    <property type="protein sequence ID" value="KAF8660842.1"/>
    <property type="molecule type" value="Genomic_DNA"/>
</dbReference>
<evidence type="ECO:0000313" key="9">
    <source>
        <dbReference type="Proteomes" id="UP000636709"/>
    </source>
</evidence>
<gene>
    <name evidence="8" type="ORF">HU200_057432</name>
</gene>
<comment type="caution">
    <text evidence="8">The sequence shown here is derived from an EMBL/GenBank/DDBJ whole genome shotgun (WGS) entry which is preliminary data.</text>
</comment>
<comment type="similarity">
    <text evidence="1 7">Belongs to the glycosyltransferase 37 family.</text>
</comment>
<keyword evidence="4 7" id="KW-0333">Golgi apparatus</keyword>
<proteinExistence type="inferred from homology"/>
<dbReference type="Gramene" id="Dexi4A01G0007820.1">
    <property type="protein sequence ID" value="Dexi4A01G0007820.1:cds"/>
    <property type="gene ID" value="Dexi4A01G0007820"/>
</dbReference>
<dbReference type="InterPro" id="IPR004938">
    <property type="entry name" value="XG_FTase"/>
</dbReference>
<reference evidence="8" key="1">
    <citation type="submission" date="2020-07" db="EMBL/GenBank/DDBJ databases">
        <title>Genome sequence and genetic diversity analysis of an under-domesticated orphan crop, white fonio (Digitaria exilis).</title>
        <authorList>
            <person name="Bennetzen J.L."/>
            <person name="Chen S."/>
            <person name="Ma X."/>
            <person name="Wang X."/>
            <person name="Yssel A.E.J."/>
            <person name="Chaluvadi S.R."/>
            <person name="Johnson M."/>
            <person name="Gangashetty P."/>
            <person name="Hamidou F."/>
            <person name="Sanogo M.D."/>
            <person name="Zwaenepoel A."/>
            <person name="Wallace J."/>
            <person name="Van De Peer Y."/>
            <person name="Van Deynze A."/>
        </authorList>
    </citation>
    <scope>NUCLEOTIDE SEQUENCE</scope>
    <source>
        <tissue evidence="8">Leaves</tissue>
    </source>
</reference>
<keyword evidence="7" id="KW-1133">Transmembrane helix</keyword>
<comment type="subcellular location">
    <subcellularLocation>
        <location evidence="7">Golgi apparatus</location>
        <location evidence="7">Golgi stack membrane</location>
        <topology evidence="7">Single-pass type II membrane protein</topology>
    </subcellularLocation>
</comment>
<organism evidence="8 9">
    <name type="scientific">Digitaria exilis</name>
    <dbReference type="NCBI Taxonomy" id="1010633"/>
    <lineage>
        <taxon>Eukaryota</taxon>
        <taxon>Viridiplantae</taxon>
        <taxon>Streptophyta</taxon>
        <taxon>Embryophyta</taxon>
        <taxon>Tracheophyta</taxon>
        <taxon>Spermatophyta</taxon>
        <taxon>Magnoliopsida</taxon>
        <taxon>Liliopsida</taxon>
        <taxon>Poales</taxon>
        <taxon>Poaceae</taxon>
        <taxon>PACMAD clade</taxon>
        <taxon>Panicoideae</taxon>
        <taxon>Panicodae</taxon>
        <taxon>Paniceae</taxon>
        <taxon>Anthephorinae</taxon>
        <taxon>Digitaria</taxon>
    </lineage>
</organism>